<dbReference type="GO" id="GO:0051539">
    <property type="term" value="F:4 iron, 4 sulfur cluster binding"/>
    <property type="evidence" value="ECO:0007669"/>
    <property type="project" value="UniProtKB-KW"/>
</dbReference>
<dbReference type="eggNOG" id="COG1143">
    <property type="taxonomic scope" value="Bacteria"/>
</dbReference>
<evidence type="ECO:0000256" key="4">
    <source>
        <dbReference type="ARBA" id="ARBA00023014"/>
    </source>
</evidence>
<dbReference type="OrthoDB" id="9803192at2"/>
<keyword evidence="3" id="KW-0408">Iron</keyword>
<dbReference type="InterPro" id="IPR010226">
    <property type="entry name" value="NADH_quinone_OxRdtase_chainI"/>
</dbReference>
<evidence type="ECO:0000256" key="3">
    <source>
        <dbReference type="ARBA" id="ARBA00023004"/>
    </source>
</evidence>
<dbReference type="InterPro" id="IPR017900">
    <property type="entry name" value="4Fe4S_Fe_S_CS"/>
</dbReference>
<dbReference type="RefSeq" id="WP_013121781.1">
    <property type="nucleotide sequence ID" value="NC_014152.1"/>
</dbReference>
<dbReference type="KEGG" id="tjr:TherJR_2964"/>
<dbReference type="GO" id="GO:0016020">
    <property type="term" value="C:membrane"/>
    <property type="evidence" value="ECO:0007669"/>
    <property type="project" value="InterPro"/>
</dbReference>
<name>D5XDP7_THEPJ</name>
<dbReference type="GO" id="GO:0046872">
    <property type="term" value="F:metal ion binding"/>
    <property type="evidence" value="ECO:0007669"/>
    <property type="project" value="UniProtKB-KW"/>
</dbReference>
<keyword evidence="2" id="KW-0479">Metal-binding</keyword>
<dbReference type="EMBL" id="CP002028">
    <property type="protein sequence ID" value="ADG83793.1"/>
    <property type="molecule type" value="Genomic_DNA"/>
</dbReference>
<accession>D5XDP7</accession>
<gene>
    <name evidence="6" type="ordered locus">TherJR_2964</name>
</gene>
<evidence type="ECO:0000256" key="2">
    <source>
        <dbReference type="ARBA" id="ARBA00022723"/>
    </source>
</evidence>
<dbReference type="PROSITE" id="PS51379">
    <property type="entry name" value="4FE4S_FER_2"/>
    <property type="match status" value="2"/>
</dbReference>
<dbReference type="PANTHER" id="PTHR10849">
    <property type="entry name" value="NADH DEHYDROGENASE UBIQUINONE IRON-SULFUR PROTEIN 8, MITOCHONDRIAL"/>
    <property type="match status" value="1"/>
</dbReference>
<dbReference type="GO" id="GO:0016651">
    <property type="term" value="F:oxidoreductase activity, acting on NAD(P)H"/>
    <property type="evidence" value="ECO:0007669"/>
    <property type="project" value="InterPro"/>
</dbReference>
<evidence type="ECO:0000259" key="5">
    <source>
        <dbReference type="PROSITE" id="PS51379"/>
    </source>
</evidence>
<dbReference type="Pfam" id="PF12838">
    <property type="entry name" value="Fer4_7"/>
    <property type="match status" value="1"/>
</dbReference>
<dbReference type="HOGENOM" id="CLU_067218_3_0_9"/>
<evidence type="ECO:0000313" key="6">
    <source>
        <dbReference type="EMBL" id="ADG83793.1"/>
    </source>
</evidence>
<dbReference type="Gene3D" id="3.30.70.3270">
    <property type="match status" value="1"/>
</dbReference>
<proteinExistence type="predicted"/>
<keyword evidence="1" id="KW-0004">4Fe-4S</keyword>
<reference evidence="6 7" key="1">
    <citation type="submission" date="2010-05" db="EMBL/GenBank/DDBJ databases">
        <title>Complete sequence of Thermincola sp. JR.</title>
        <authorList>
            <consortium name="US DOE Joint Genome Institute"/>
            <person name="Lucas S."/>
            <person name="Copeland A."/>
            <person name="Lapidus A."/>
            <person name="Cheng J.-F."/>
            <person name="Bruce D."/>
            <person name="Goodwin L."/>
            <person name="Pitluck S."/>
            <person name="Chertkov O."/>
            <person name="Detter J.C."/>
            <person name="Han C."/>
            <person name="Tapia R."/>
            <person name="Land M."/>
            <person name="Hauser L."/>
            <person name="Kyrpides N."/>
            <person name="Mikhailova N."/>
            <person name="Hazen T.C."/>
            <person name="Woyke T."/>
        </authorList>
    </citation>
    <scope>NUCLEOTIDE SEQUENCE [LARGE SCALE GENOMIC DNA]</scope>
    <source>
        <strain evidence="6 7">JR</strain>
    </source>
</reference>
<feature type="domain" description="4Fe-4S ferredoxin-type" evidence="5">
    <location>
        <begin position="34"/>
        <end position="63"/>
    </location>
</feature>
<dbReference type="AlphaFoldDB" id="D5XDP7"/>
<organism evidence="6 7">
    <name type="scientific">Thermincola potens (strain JR)</name>
    <dbReference type="NCBI Taxonomy" id="635013"/>
    <lineage>
        <taxon>Bacteria</taxon>
        <taxon>Bacillati</taxon>
        <taxon>Bacillota</taxon>
        <taxon>Clostridia</taxon>
        <taxon>Eubacteriales</taxon>
        <taxon>Thermincolaceae</taxon>
        <taxon>Thermincola</taxon>
    </lineage>
</organism>
<dbReference type="PROSITE" id="PS00198">
    <property type="entry name" value="4FE4S_FER_1"/>
    <property type="match status" value="1"/>
</dbReference>
<keyword evidence="7" id="KW-1185">Reference proteome</keyword>
<keyword evidence="4" id="KW-0411">Iron-sulfur</keyword>
<protein>
    <submittedName>
        <fullName evidence="6">4Fe-4S ferredoxin iron-sulfur binding domain protein</fullName>
    </submittedName>
</protein>
<dbReference type="STRING" id="635013.TherJR_2964"/>
<dbReference type="SUPFAM" id="SSF54862">
    <property type="entry name" value="4Fe-4S ferredoxins"/>
    <property type="match status" value="1"/>
</dbReference>
<dbReference type="Proteomes" id="UP000002377">
    <property type="component" value="Chromosome"/>
</dbReference>
<evidence type="ECO:0000313" key="7">
    <source>
        <dbReference type="Proteomes" id="UP000002377"/>
    </source>
</evidence>
<dbReference type="InterPro" id="IPR017896">
    <property type="entry name" value="4Fe4S_Fe-S-bd"/>
</dbReference>
<evidence type="ECO:0000256" key="1">
    <source>
        <dbReference type="ARBA" id="ARBA00022485"/>
    </source>
</evidence>
<sequence length="174" mass="19251">MFSFIKIVLRNLIRGPSTEPYPFGKASAPKGLRGKVKFDAHNCVACRMCEHVCAGGAIQFSEVPDKSGLKFTLWHNTCAFCGLCEYYCPTKAIHLTGDYHTAHLQKDKYGYVETGLVKYQPCANCGTPMVPVSPRLLSLAYGQVNGDIARLTHLCSECRRQICDPVSSNRSEVK</sequence>
<feature type="domain" description="4Fe-4S ferredoxin-type" evidence="5">
    <location>
        <begin position="69"/>
        <end position="98"/>
    </location>
</feature>